<feature type="region of interest" description="Disordered" evidence="1">
    <location>
        <begin position="1"/>
        <end position="58"/>
    </location>
</feature>
<keyword evidence="3" id="KW-1185">Reference proteome</keyword>
<dbReference type="Proteomes" id="UP001633002">
    <property type="component" value="Unassembled WGS sequence"/>
</dbReference>
<protein>
    <submittedName>
        <fullName evidence="2">Uncharacterized protein</fullName>
    </submittedName>
</protein>
<gene>
    <name evidence="2" type="ORF">R1sor_002579</name>
</gene>
<evidence type="ECO:0000313" key="3">
    <source>
        <dbReference type="Proteomes" id="UP001633002"/>
    </source>
</evidence>
<proteinExistence type="predicted"/>
<organism evidence="2 3">
    <name type="scientific">Riccia sorocarpa</name>
    <dbReference type="NCBI Taxonomy" id="122646"/>
    <lineage>
        <taxon>Eukaryota</taxon>
        <taxon>Viridiplantae</taxon>
        <taxon>Streptophyta</taxon>
        <taxon>Embryophyta</taxon>
        <taxon>Marchantiophyta</taxon>
        <taxon>Marchantiopsida</taxon>
        <taxon>Marchantiidae</taxon>
        <taxon>Marchantiales</taxon>
        <taxon>Ricciaceae</taxon>
        <taxon>Riccia</taxon>
    </lineage>
</organism>
<dbReference type="AlphaFoldDB" id="A0ABD3GZ74"/>
<name>A0ABD3GZ74_9MARC</name>
<evidence type="ECO:0000256" key="1">
    <source>
        <dbReference type="SAM" id="MobiDB-lite"/>
    </source>
</evidence>
<comment type="caution">
    <text evidence="2">The sequence shown here is derived from an EMBL/GenBank/DDBJ whole genome shotgun (WGS) entry which is preliminary data.</text>
</comment>
<reference evidence="2 3" key="1">
    <citation type="submission" date="2024-09" db="EMBL/GenBank/DDBJ databases">
        <title>Chromosome-scale assembly of Riccia sorocarpa.</title>
        <authorList>
            <person name="Paukszto L."/>
        </authorList>
    </citation>
    <scope>NUCLEOTIDE SEQUENCE [LARGE SCALE GENOMIC DNA]</scope>
    <source>
        <strain evidence="2">LP-2024</strain>
        <tissue evidence="2">Aerial parts of the thallus</tissue>
    </source>
</reference>
<feature type="compositionally biased region" description="Acidic residues" evidence="1">
    <location>
        <begin position="1"/>
        <end position="18"/>
    </location>
</feature>
<sequence length="188" mass="21788">MEPGDEDQEIDVDEEGAENGDVVYANGIRWTDSEDEDESGPDWGAESSQNEDLTDDEEGMVRRATETLEELRQQIEDRLAQILCENSDQGERLERYAELFGNERDRVTRDELRIQQLEGKFSKLMCWVTTLSKGTTRQRPRLLRLLHKISIVVEGFSDVIAVRTAQQNRRLAHRDDVQVWRGWMSCQT</sequence>
<evidence type="ECO:0000313" key="2">
    <source>
        <dbReference type="EMBL" id="KAL3684557.1"/>
    </source>
</evidence>
<accession>A0ABD3GZ74</accession>
<dbReference type="EMBL" id="JBJQOH010000006">
    <property type="protein sequence ID" value="KAL3684557.1"/>
    <property type="molecule type" value="Genomic_DNA"/>
</dbReference>